<dbReference type="PANTHER" id="PTHR31465">
    <property type="entry name" value="PROTEIN RTA1-RELATED"/>
    <property type="match status" value="1"/>
</dbReference>
<evidence type="ECO:0000313" key="7">
    <source>
        <dbReference type="Proteomes" id="UP001358417"/>
    </source>
</evidence>
<keyword evidence="7" id="KW-1185">Reference proteome</keyword>
<evidence type="ECO:0000256" key="3">
    <source>
        <dbReference type="ARBA" id="ARBA00022989"/>
    </source>
</evidence>
<proteinExistence type="predicted"/>
<feature type="transmembrane region" description="Helical" evidence="5">
    <location>
        <begin position="224"/>
        <end position="245"/>
    </location>
</feature>
<feature type="transmembrane region" description="Helical" evidence="5">
    <location>
        <begin position="260"/>
        <end position="280"/>
    </location>
</feature>
<dbReference type="Pfam" id="PF04479">
    <property type="entry name" value="RTA1"/>
    <property type="match status" value="1"/>
</dbReference>
<comment type="subcellular location">
    <subcellularLocation>
        <location evidence="1">Membrane</location>
        <topology evidence="1">Multi-pass membrane protein</topology>
    </subcellularLocation>
</comment>
<reference evidence="6 7" key="1">
    <citation type="submission" date="2023-08" db="EMBL/GenBank/DDBJ databases">
        <title>Black Yeasts Isolated from many extreme environments.</title>
        <authorList>
            <person name="Coleine C."/>
            <person name="Stajich J.E."/>
            <person name="Selbmann L."/>
        </authorList>
    </citation>
    <scope>NUCLEOTIDE SEQUENCE [LARGE SCALE GENOMIC DNA]</scope>
    <source>
        <strain evidence="6 7">CCFEE 5792</strain>
    </source>
</reference>
<dbReference type="EMBL" id="JAVRRD010000041">
    <property type="protein sequence ID" value="KAK5044913.1"/>
    <property type="molecule type" value="Genomic_DNA"/>
</dbReference>
<dbReference type="InterPro" id="IPR007568">
    <property type="entry name" value="RTA1"/>
</dbReference>
<feature type="transmembrane region" description="Helical" evidence="5">
    <location>
        <begin position="136"/>
        <end position="154"/>
    </location>
</feature>
<accession>A0AAV9MTI3</accession>
<evidence type="ECO:0000313" key="6">
    <source>
        <dbReference type="EMBL" id="KAK5044913.1"/>
    </source>
</evidence>
<keyword evidence="2 5" id="KW-0812">Transmembrane</keyword>
<evidence type="ECO:0000256" key="4">
    <source>
        <dbReference type="ARBA" id="ARBA00023136"/>
    </source>
</evidence>
<evidence type="ECO:0000256" key="1">
    <source>
        <dbReference type="ARBA" id="ARBA00004141"/>
    </source>
</evidence>
<evidence type="ECO:0008006" key="8">
    <source>
        <dbReference type="Google" id="ProtNLM"/>
    </source>
</evidence>
<name>A0AAV9MTI3_9EURO</name>
<protein>
    <recommendedName>
        <fullName evidence="8">RTA1 domain protein</fullName>
    </recommendedName>
</protein>
<evidence type="ECO:0000256" key="2">
    <source>
        <dbReference type="ARBA" id="ARBA00022692"/>
    </source>
</evidence>
<sequence length="318" mass="35737">MSTTSANTTLIPWHDCRSLSPQCPVASSTYGYAPSFGGNTYFIALFSACGITQVSCGFRYKTWAYQLAMVLACIDQAIGYAGRLMLHNNAFDRSGFQIQIICLVLGPAFNSAALYLVLKHIVLTFGPEASKIRPDWYTWIFITGDLISLIIQALDGSFSATAGGDRHRQDLAESFVIAGVSFQVVTLFFFAVATVWYAHRRRCTKYMVLSTEAQMFLKDSKFRMFIFGFVAAFVFIFIRCVFRIFEMAGGWRNEIMRNEVAFMVLDWCMICVATVIQTVLHPGYCFPRLNSGYVVPTNSNHHVERNLAFEVSDATEPK</sequence>
<dbReference type="AlphaFoldDB" id="A0AAV9MTI3"/>
<gene>
    <name evidence="6" type="ORF">LTR84_010285</name>
</gene>
<dbReference type="RefSeq" id="XP_064700557.1">
    <property type="nucleotide sequence ID" value="XM_064853822.1"/>
</dbReference>
<dbReference type="Proteomes" id="UP001358417">
    <property type="component" value="Unassembled WGS sequence"/>
</dbReference>
<dbReference type="GeneID" id="89978443"/>
<comment type="caution">
    <text evidence="6">The sequence shown here is derived from an EMBL/GenBank/DDBJ whole genome shotgun (WGS) entry which is preliminary data.</text>
</comment>
<feature type="transmembrane region" description="Helical" evidence="5">
    <location>
        <begin position="98"/>
        <end position="116"/>
    </location>
</feature>
<dbReference type="GO" id="GO:0000324">
    <property type="term" value="C:fungal-type vacuole"/>
    <property type="evidence" value="ECO:0007669"/>
    <property type="project" value="TreeGrafter"/>
</dbReference>
<feature type="transmembrane region" description="Helical" evidence="5">
    <location>
        <begin position="67"/>
        <end position="86"/>
    </location>
</feature>
<organism evidence="6 7">
    <name type="scientific">Exophiala bonariae</name>
    <dbReference type="NCBI Taxonomy" id="1690606"/>
    <lineage>
        <taxon>Eukaryota</taxon>
        <taxon>Fungi</taxon>
        <taxon>Dikarya</taxon>
        <taxon>Ascomycota</taxon>
        <taxon>Pezizomycotina</taxon>
        <taxon>Eurotiomycetes</taxon>
        <taxon>Chaetothyriomycetidae</taxon>
        <taxon>Chaetothyriales</taxon>
        <taxon>Herpotrichiellaceae</taxon>
        <taxon>Exophiala</taxon>
    </lineage>
</organism>
<keyword evidence="3 5" id="KW-1133">Transmembrane helix</keyword>
<dbReference type="PANTHER" id="PTHR31465:SF8">
    <property type="entry name" value="DOMAIN PROTEIN, PUTATIVE (AFU_ORTHOLOGUE AFUA_6G14140)-RELATED"/>
    <property type="match status" value="1"/>
</dbReference>
<dbReference type="GO" id="GO:0005886">
    <property type="term" value="C:plasma membrane"/>
    <property type="evidence" value="ECO:0007669"/>
    <property type="project" value="TreeGrafter"/>
</dbReference>
<feature type="transmembrane region" description="Helical" evidence="5">
    <location>
        <begin position="174"/>
        <end position="198"/>
    </location>
</feature>
<keyword evidence="4 5" id="KW-0472">Membrane</keyword>
<evidence type="ECO:0000256" key="5">
    <source>
        <dbReference type="SAM" id="Phobius"/>
    </source>
</evidence>